<organism evidence="3 4">
    <name type="scientific">Zizania palustris</name>
    <name type="common">Northern wild rice</name>
    <dbReference type="NCBI Taxonomy" id="103762"/>
    <lineage>
        <taxon>Eukaryota</taxon>
        <taxon>Viridiplantae</taxon>
        <taxon>Streptophyta</taxon>
        <taxon>Embryophyta</taxon>
        <taxon>Tracheophyta</taxon>
        <taxon>Spermatophyta</taxon>
        <taxon>Magnoliopsida</taxon>
        <taxon>Liliopsida</taxon>
        <taxon>Poales</taxon>
        <taxon>Poaceae</taxon>
        <taxon>BOP clade</taxon>
        <taxon>Oryzoideae</taxon>
        <taxon>Oryzeae</taxon>
        <taxon>Zizaniinae</taxon>
        <taxon>Zizania</taxon>
    </lineage>
</organism>
<keyword evidence="4" id="KW-1185">Reference proteome</keyword>
<accession>A0A8J5WJS6</accession>
<sequence>MQNSGSIVGFFVRAALHVHAIGVYANPQRQENIEQEAGVAKMGPWGGNGGDAHDMDTTVPAPRRLESIKLRSGDIVDSLAFTYTDHNGQRRSAAQLSADLRSSSKRLRIQPKGESFSNLGAAKPSLLFPLFLL</sequence>
<evidence type="ECO:0000313" key="4">
    <source>
        <dbReference type="Proteomes" id="UP000729402"/>
    </source>
</evidence>
<dbReference type="Pfam" id="PF01419">
    <property type="entry name" value="Jacalin"/>
    <property type="match status" value="1"/>
</dbReference>
<dbReference type="AlphaFoldDB" id="A0A8J5WJS6"/>
<reference evidence="3" key="1">
    <citation type="journal article" date="2021" name="bioRxiv">
        <title>Whole Genome Assembly and Annotation of Northern Wild Rice, Zizania palustris L., Supports a Whole Genome Duplication in the Zizania Genus.</title>
        <authorList>
            <person name="Haas M."/>
            <person name="Kono T."/>
            <person name="Macchietto M."/>
            <person name="Millas R."/>
            <person name="McGilp L."/>
            <person name="Shao M."/>
            <person name="Duquette J."/>
            <person name="Hirsch C.N."/>
            <person name="Kimball J."/>
        </authorList>
    </citation>
    <scope>NUCLEOTIDE SEQUENCE</scope>
    <source>
        <tissue evidence="3">Fresh leaf tissue</tissue>
    </source>
</reference>
<dbReference type="InterPro" id="IPR001229">
    <property type="entry name" value="Jacalin-like_lectin_dom"/>
</dbReference>
<dbReference type="PANTHER" id="PTHR46506">
    <property type="entry name" value="OS05G0143600 PROTEIN"/>
    <property type="match status" value="1"/>
</dbReference>
<gene>
    <name evidence="3" type="ORF">GUJ93_ZPchr0011g27178</name>
</gene>
<dbReference type="PROSITE" id="PS51752">
    <property type="entry name" value="JACALIN_LECTIN"/>
    <property type="match status" value="1"/>
</dbReference>
<name>A0A8J5WJS6_ZIZPA</name>
<evidence type="ECO:0000256" key="1">
    <source>
        <dbReference type="ARBA" id="ARBA00022734"/>
    </source>
</evidence>
<comment type="caution">
    <text evidence="3">The sequence shown here is derived from an EMBL/GenBank/DDBJ whole genome shotgun (WGS) entry which is preliminary data.</text>
</comment>
<dbReference type="OrthoDB" id="693107at2759"/>
<protein>
    <recommendedName>
        <fullName evidence="2">Jacalin-type lectin domain-containing protein</fullName>
    </recommendedName>
</protein>
<evidence type="ECO:0000259" key="2">
    <source>
        <dbReference type="PROSITE" id="PS51752"/>
    </source>
</evidence>
<reference evidence="3" key="2">
    <citation type="submission" date="2021-02" db="EMBL/GenBank/DDBJ databases">
        <authorList>
            <person name="Kimball J.A."/>
            <person name="Haas M.W."/>
            <person name="Macchietto M."/>
            <person name="Kono T."/>
            <person name="Duquette J."/>
            <person name="Shao M."/>
        </authorList>
    </citation>
    <scope>NUCLEOTIDE SEQUENCE</scope>
    <source>
        <tissue evidence="3">Fresh leaf tissue</tissue>
    </source>
</reference>
<dbReference type="EMBL" id="JAAALK010000081">
    <property type="protein sequence ID" value="KAG8090157.1"/>
    <property type="molecule type" value="Genomic_DNA"/>
</dbReference>
<dbReference type="GO" id="GO:0030246">
    <property type="term" value="F:carbohydrate binding"/>
    <property type="evidence" value="ECO:0007669"/>
    <property type="project" value="UniProtKB-KW"/>
</dbReference>
<evidence type="ECO:0000313" key="3">
    <source>
        <dbReference type="EMBL" id="KAG8090157.1"/>
    </source>
</evidence>
<feature type="domain" description="Jacalin-type lectin" evidence="2">
    <location>
        <begin position="1"/>
        <end position="27"/>
    </location>
</feature>
<proteinExistence type="predicted"/>
<dbReference type="Proteomes" id="UP000729402">
    <property type="component" value="Unassembled WGS sequence"/>
</dbReference>
<keyword evidence="1" id="KW-0430">Lectin</keyword>